<dbReference type="EMBL" id="CP075864">
    <property type="protein sequence ID" value="QYS94415.1"/>
    <property type="molecule type" value="Genomic_DNA"/>
</dbReference>
<protein>
    <submittedName>
        <fullName evidence="1">Uncharacterized protein</fullName>
    </submittedName>
</protein>
<dbReference type="Proteomes" id="UP000826661">
    <property type="component" value="Chromosome I"/>
</dbReference>
<dbReference type="AlphaFoldDB" id="A0A8G0L7D3"/>
<evidence type="ECO:0000313" key="1">
    <source>
        <dbReference type="EMBL" id="QYS94415.1"/>
    </source>
</evidence>
<proteinExistence type="predicted"/>
<name>A0A8G0L7D3_9HYPO</name>
<organism evidence="1 2">
    <name type="scientific">Trichoderma simmonsii</name>
    <dbReference type="NCBI Taxonomy" id="1491479"/>
    <lineage>
        <taxon>Eukaryota</taxon>
        <taxon>Fungi</taxon>
        <taxon>Dikarya</taxon>
        <taxon>Ascomycota</taxon>
        <taxon>Pezizomycotina</taxon>
        <taxon>Sordariomycetes</taxon>
        <taxon>Hypocreomycetidae</taxon>
        <taxon>Hypocreales</taxon>
        <taxon>Hypocreaceae</taxon>
        <taxon>Trichoderma</taxon>
    </lineage>
</organism>
<keyword evidence="2" id="KW-1185">Reference proteome</keyword>
<accession>A0A8G0L7D3</accession>
<evidence type="ECO:0000313" key="2">
    <source>
        <dbReference type="Proteomes" id="UP000826661"/>
    </source>
</evidence>
<gene>
    <name evidence="1" type="ORF">H0G86_001746</name>
</gene>
<reference evidence="1 2" key="1">
    <citation type="journal article" date="2021" name="BMC Genomics">
        <title>Telomere-to-telomere genome assembly of asparaginase-producing Trichoderma simmonsii.</title>
        <authorList>
            <person name="Chung D."/>
            <person name="Kwon Y.M."/>
            <person name="Yang Y."/>
        </authorList>
    </citation>
    <scope>NUCLEOTIDE SEQUENCE [LARGE SCALE GENOMIC DNA]</scope>
    <source>
        <strain evidence="1 2">GH-Sj1</strain>
    </source>
</reference>
<sequence>MADHRNREENGEPAWDDWDLGFRCSIESSGLPPRGAVTQINAQNWPGPWVDENDVPFPTKRRVWRRETDLTTPLEVVTTWFEGSEIQLGALVADNLREDVMRTFYTYRDLESTTVADIPPTDLA</sequence>